<dbReference type="GO" id="GO:0016020">
    <property type="term" value="C:membrane"/>
    <property type="evidence" value="ECO:0007669"/>
    <property type="project" value="GOC"/>
</dbReference>
<dbReference type="InterPro" id="IPR037157">
    <property type="entry name" value="Acetyltransf_C_sf"/>
</dbReference>
<dbReference type="InterPro" id="IPR029098">
    <property type="entry name" value="Acetyltransf_C"/>
</dbReference>
<dbReference type="PANTHER" id="PTHR43480">
    <property type="entry name" value="ACYL-[ACYL-CARRIER-PROTEIN]--UDP-N-ACETYLGLUCOSAMINE O-ACYLTRANSFERASE"/>
    <property type="match status" value="1"/>
</dbReference>
<evidence type="ECO:0000313" key="7">
    <source>
        <dbReference type="EMBL" id="SVB62992.1"/>
    </source>
</evidence>
<evidence type="ECO:0000256" key="2">
    <source>
        <dbReference type="ARBA" id="ARBA00022556"/>
    </source>
</evidence>
<dbReference type="Gene3D" id="1.20.1180.10">
    <property type="entry name" value="Udp N-acetylglucosamine O-acyltransferase, C-terminal domain"/>
    <property type="match status" value="1"/>
</dbReference>
<dbReference type="InterPro" id="IPR010137">
    <property type="entry name" value="Lipid_A_LpxA"/>
</dbReference>
<gene>
    <name evidence="7" type="ORF">METZ01_LOCUS215846</name>
</gene>
<dbReference type="Gene3D" id="2.160.10.10">
    <property type="entry name" value="Hexapeptide repeat proteins"/>
    <property type="match status" value="1"/>
</dbReference>
<dbReference type="EMBL" id="UINC01050250">
    <property type="protein sequence ID" value="SVB62992.1"/>
    <property type="molecule type" value="Genomic_DNA"/>
</dbReference>
<reference evidence="7" key="1">
    <citation type="submission" date="2018-05" db="EMBL/GenBank/DDBJ databases">
        <authorList>
            <person name="Lanie J.A."/>
            <person name="Ng W.-L."/>
            <person name="Kazmierczak K.M."/>
            <person name="Andrzejewski T.M."/>
            <person name="Davidsen T.M."/>
            <person name="Wayne K.J."/>
            <person name="Tettelin H."/>
            <person name="Glass J.I."/>
            <person name="Rusch D."/>
            <person name="Podicherti R."/>
            <person name="Tsui H.-C.T."/>
            <person name="Winkler M.E."/>
        </authorList>
    </citation>
    <scope>NUCLEOTIDE SEQUENCE</scope>
</reference>
<dbReference type="AlphaFoldDB" id="A0A382FK30"/>
<dbReference type="GO" id="GO:0008780">
    <property type="term" value="F:acyl-[acyl-carrier-protein]-UDP-N-acetylglucosamine O-acyltransferase activity"/>
    <property type="evidence" value="ECO:0007669"/>
    <property type="project" value="InterPro"/>
</dbReference>
<organism evidence="7">
    <name type="scientific">marine metagenome</name>
    <dbReference type="NCBI Taxonomy" id="408172"/>
    <lineage>
        <taxon>unclassified sequences</taxon>
        <taxon>metagenomes</taxon>
        <taxon>ecological metagenomes</taxon>
    </lineage>
</organism>
<dbReference type="SUPFAM" id="SSF51161">
    <property type="entry name" value="Trimeric LpxA-like enzymes"/>
    <property type="match status" value="1"/>
</dbReference>
<accession>A0A382FK30</accession>
<keyword evidence="5" id="KW-0012">Acyltransferase</keyword>
<proteinExistence type="predicted"/>
<dbReference type="InterPro" id="IPR011004">
    <property type="entry name" value="Trimer_LpxA-like_sf"/>
</dbReference>
<keyword evidence="2" id="KW-0441">Lipid A biosynthesis</keyword>
<evidence type="ECO:0000256" key="1">
    <source>
        <dbReference type="ARBA" id="ARBA00022516"/>
    </source>
</evidence>
<evidence type="ECO:0000256" key="5">
    <source>
        <dbReference type="ARBA" id="ARBA00023315"/>
    </source>
</evidence>
<dbReference type="Pfam" id="PF13720">
    <property type="entry name" value="Acetyltransf_11"/>
    <property type="match status" value="1"/>
</dbReference>
<dbReference type="PANTHER" id="PTHR43480:SF1">
    <property type="entry name" value="ACYL-[ACYL-CARRIER-PROTEIN]--UDP-N-ACETYLGLUCOSAMINE O-ACYLTRANSFERASE, MITOCHONDRIAL-RELATED"/>
    <property type="match status" value="1"/>
</dbReference>
<keyword evidence="3" id="KW-0808">Transferase</keyword>
<name>A0A382FK30_9ZZZZ</name>
<keyword evidence="1" id="KW-0444">Lipid biosynthesis</keyword>
<feature type="domain" description="UDP N-acetylglucosamine O-acyltransferase C-terminal" evidence="6">
    <location>
        <begin position="86"/>
        <end position="167"/>
    </location>
</feature>
<feature type="non-terminal residue" evidence="7">
    <location>
        <position position="1"/>
    </location>
</feature>
<evidence type="ECO:0000256" key="4">
    <source>
        <dbReference type="ARBA" id="ARBA00023098"/>
    </source>
</evidence>
<protein>
    <recommendedName>
        <fullName evidence="6">UDP N-acetylglucosamine O-acyltransferase C-terminal domain-containing protein</fullName>
    </recommendedName>
</protein>
<evidence type="ECO:0000259" key="6">
    <source>
        <dbReference type="Pfam" id="PF13720"/>
    </source>
</evidence>
<keyword evidence="4" id="KW-0443">Lipid metabolism</keyword>
<evidence type="ECO:0000256" key="3">
    <source>
        <dbReference type="ARBA" id="ARBA00022679"/>
    </source>
</evidence>
<dbReference type="GO" id="GO:0009245">
    <property type="term" value="P:lipid A biosynthetic process"/>
    <property type="evidence" value="ECO:0007669"/>
    <property type="project" value="UniProtKB-KW"/>
</dbReference>
<sequence length="172" mass="18950">VTINPGTRNGGMQTLIQNKCLFMVGSHVAHDCQISSNVILVNNATLGGHVNIAEGAIIGGNSAVHQFVNIGQFAMIGGMSGVESNIIPYALYTGIRSNLRGLNLIGLKRKKISSIQINKIKKIFKKIFSSNFTILENIKNLKQEERNVDQIKEIIDFITSNYKRGICKYIDD</sequence>